<keyword evidence="2" id="KW-1185">Reference proteome</keyword>
<evidence type="ECO:0000313" key="2">
    <source>
        <dbReference type="Proteomes" id="UP000887565"/>
    </source>
</evidence>
<accession>A0A915IBQ2</accession>
<protein>
    <submittedName>
        <fullName evidence="3">Uncharacterized protein</fullName>
    </submittedName>
</protein>
<evidence type="ECO:0000313" key="3">
    <source>
        <dbReference type="WBParaSite" id="nRc.2.0.1.t11600-RA"/>
    </source>
</evidence>
<reference evidence="3" key="1">
    <citation type="submission" date="2022-11" db="UniProtKB">
        <authorList>
            <consortium name="WormBaseParasite"/>
        </authorList>
    </citation>
    <scope>IDENTIFICATION</scope>
</reference>
<feature type="compositionally biased region" description="Acidic residues" evidence="1">
    <location>
        <begin position="235"/>
        <end position="244"/>
    </location>
</feature>
<feature type="compositionally biased region" description="Polar residues" evidence="1">
    <location>
        <begin position="121"/>
        <end position="134"/>
    </location>
</feature>
<feature type="region of interest" description="Disordered" evidence="1">
    <location>
        <begin position="1"/>
        <end position="70"/>
    </location>
</feature>
<feature type="region of interest" description="Disordered" evidence="1">
    <location>
        <begin position="118"/>
        <end position="170"/>
    </location>
</feature>
<feature type="compositionally biased region" description="Basic and acidic residues" evidence="1">
    <location>
        <begin position="202"/>
        <end position="234"/>
    </location>
</feature>
<organism evidence="2 3">
    <name type="scientific">Romanomermis culicivorax</name>
    <name type="common">Nematode worm</name>
    <dbReference type="NCBI Taxonomy" id="13658"/>
    <lineage>
        <taxon>Eukaryota</taxon>
        <taxon>Metazoa</taxon>
        <taxon>Ecdysozoa</taxon>
        <taxon>Nematoda</taxon>
        <taxon>Enoplea</taxon>
        <taxon>Dorylaimia</taxon>
        <taxon>Mermithida</taxon>
        <taxon>Mermithoidea</taxon>
        <taxon>Mermithidae</taxon>
        <taxon>Romanomermis</taxon>
    </lineage>
</organism>
<proteinExistence type="predicted"/>
<feature type="region of interest" description="Disordered" evidence="1">
    <location>
        <begin position="198"/>
        <end position="244"/>
    </location>
</feature>
<sequence>MFQITVHKPVNRLLAENPKDEDRATKKRMRQTSSKPMDASPMKTLEPPLKRVKRASTNRAADSPKIALLKVEQKDETENLSKQKDVAKPVVVSPAPFKVEQILNRYRQLTLAHRAKMAAAKQSTVTPSPKLQNLSKSDKKSRKSSVDNSVETTASKNDAKVGKTRRNSVPLPVKTLLQKRSLGKSMEKTIPVAVVPPAKSPKMLEKQEQAKADSPVKNDVKKIPINEEKIATEEKVDDVEDDEQ</sequence>
<dbReference type="AlphaFoldDB" id="A0A915IBQ2"/>
<dbReference type="WBParaSite" id="nRc.2.0.1.t11600-RA">
    <property type="protein sequence ID" value="nRc.2.0.1.t11600-RA"/>
    <property type="gene ID" value="nRc.2.0.1.g11600"/>
</dbReference>
<evidence type="ECO:0000256" key="1">
    <source>
        <dbReference type="SAM" id="MobiDB-lite"/>
    </source>
</evidence>
<name>A0A915IBQ2_ROMCU</name>
<dbReference type="Proteomes" id="UP000887565">
    <property type="component" value="Unplaced"/>
</dbReference>